<comment type="caution">
    <text evidence="1">The sequence shown here is derived from an EMBL/GenBank/DDBJ whole genome shotgun (WGS) entry which is preliminary data.</text>
</comment>
<name>A0A951U4S6_9CYAN</name>
<dbReference type="EMBL" id="JAHHHV010000064">
    <property type="protein sequence ID" value="MBW4465751.1"/>
    <property type="molecule type" value="Genomic_DNA"/>
</dbReference>
<evidence type="ECO:0000313" key="1">
    <source>
        <dbReference type="EMBL" id="MBW4465751.1"/>
    </source>
</evidence>
<protein>
    <submittedName>
        <fullName evidence="1">Uncharacterized protein</fullName>
    </submittedName>
</protein>
<proteinExistence type="predicted"/>
<reference evidence="1" key="2">
    <citation type="journal article" date="2022" name="Microbiol. Resour. Announc.">
        <title>Metagenome Sequencing to Explore Phylogenomics of Terrestrial Cyanobacteria.</title>
        <authorList>
            <person name="Ward R.D."/>
            <person name="Stajich J.E."/>
            <person name="Johansen J.R."/>
            <person name="Huntemann M."/>
            <person name="Clum A."/>
            <person name="Foster B."/>
            <person name="Foster B."/>
            <person name="Roux S."/>
            <person name="Palaniappan K."/>
            <person name="Varghese N."/>
            <person name="Mukherjee S."/>
            <person name="Reddy T.B.K."/>
            <person name="Daum C."/>
            <person name="Copeland A."/>
            <person name="Chen I.A."/>
            <person name="Ivanova N.N."/>
            <person name="Kyrpides N.C."/>
            <person name="Shapiro N."/>
            <person name="Eloe-Fadrosh E.A."/>
            <person name="Pietrasiak N."/>
        </authorList>
    </citation>
    <scope>NUCLEOTIDE SEQUENCE</scope>
    <source>
        <strain evidence="1">GSE-TBD4-15B</strain>
    </source>
</reference>
<gene>
    <name evidence="1" type="ORF">KME07_09980</name>
</gene>
<accession>A0A951U4S6</accession>
<sequence>MREASHHDYQGSTLKLGTELRNSGLAANPAQQHLFSRMASLDKFKRESHEERLKVFKATENIN</sequence>
<dbReference type="AlphaFoldDB" id="A0A951U4S6"/>
<reference evidence="1" key="1">
    <citation type="submission" date="2021-05" db="EMBL/GenBank/DDBJ databases">
        <authorList>
            <person name="Pietrasiak N."/>
            <person name="Ward R."/>
            <person name="Stajich J.E."/>
            <person name="Kurbessoian T."/>
        </authorList>
    </citation>
    <scope>NUCLEOTIDE SEQUENCE</scope>
    <source>
        <strain evidence="1">GSE-TBD4-15B</strain>
    </source>
</reference>
<dbReference type="Proteomes" id="UP000707356">
    <property type="component" value="Unassembled WGS sequence"/>
</dbReference>
<organism evidence="1 2">
    <name type="scientific">Pegethrix bostrychoides GSE-TBD4-15B</name>
    <dbReference type="NCBI Taxonomy" id="2839662"/>
    <lineage>
        <taxon>Bacteria</taxon>
        <taxon>Bacillati</taxon>
        <taxon>Cyanobacteriota</taxon>
        <taxon>Cyanophyceae</taxon>
        <taxon>Oculatellales</taxon>
        <taxon>Oculatellaceae</taxon>
        <taxon>Pegethrix</taxon>
    </lineage>
</organism>
<evidence type="ECO:0000313" key="2">
    <source>
        <dbReference type="Proteomes" id="UP000707356"/>
    </source>
</evidence>